<name>Q9LV53_ARATH</name>
<gene>
    <name evidence="1" type="ORF">At3g24517</name>
</gene>
<sequence length="510" mass="58067">MSSLIAYLSLFSNFSPLLKLSRILSNLWLLVRTSTNIKRKRWCLAIPIYHLHHATPLWKSSITMLLRFQSMVEPPTYRFEISLSRAFILTQAMSHGETLLWDTTSLFGLTRILWFSSSASPHGQNQQTSTFPSPEMDASLSSSPYNSRHHHDLHLSEGKLGLQLVGLVLFGPLRYRMPISKDDPKLPLLKPRSDLNYSLSIFSQSLYHLLASIDRGHHTNHNELVLIWLHKNSLRTLPLVSSRTFVTGFICLKNNGIMFPTPTSRWCDLCHPSATICISPTHLGISFKQSCISSRVKAHISRISKEVPNLFEIITEPSPHALVVKGLKKIGIMITSPRSGDYQRFFNLSHSYPLITEFKQKRFNIIKFSIHDLQSLGKNGIMISSPWSDDYRSFFNLLDLTPIVTHLLGDEQLQFLLLVSARTSALEPYSTSSRLLTVTNLLSIDSFVEDPSTTRDLTCAIMPYSLWLKALMNFMSFHIIYHILVLGNASFNYVLNFVIFESLLLIFVLI</sequence>
<proteinExistence type="predicted"/>
<organism evidence="2">
    <name type="scientific">Arabidopsis thaliana</name>
    <name type="common">Mouse-ear cress</name>
    <dbReference type="NCBI Taxonomy" id="3702"/>
    <lineage>
        <taxon>Eukaryota</taxon>
        <taxon>Viridiplantae</taxon>
        <taxon>Streptophyta</taxon>
        <taxon>Embryophyta</taxon>
        <taxon>Tracheophyta</taxon>
        <taxon>Spermatophyta</taxon>
        <taxon>Magnoliopsida</taxon>
        <taxon>eudicotyledons</taxon>
        <taxon>Gunneridae</taxon>
        <taxon>Pentapetalae</taxon>
        <taxon>rosids</taxon>
        <taxon>malvids</taxon>
        <taxon>Brassicales</taxon>
        <taxon>Brassicaceae</taxon>
        <taxon>Camelineae</taxon>
        <taxon>Arabidopsis</taxon>
    </lineage>
</organism>
<protein>
    <submittedName>
        <fullName evidence="2">Uncharacterized protein</fullName>
    </submittedName>
</protein>
<evidence type="ECO:0000313" key="2">
    <source>
        <dbReference type="EMBL" id="BAB02002.1"/>
    </source>
</evidence>
<dbReference type="EMBL" id="AB020746">
    <property type="protein sequence ID" value="BAB02002.1"/>
    <property type="molecule type" value="Genomic_DNA"/>
</dbReference>
<dbReference type="AlphaFoldDB" id="Q9LV53"/>
<accession>Q9LV53</accession>
<reference key="2">
    <citation type="journal article" date="2000" name="Nature">
        <title>Sequence and analysis of chromosome 3 of the plant Arabidopsis thaliana.</title>
        <authorList>
            <consortium name="European Union Chromosome 3 Arabidopsis Sequencing Consortium"/>
            <consortium name="Institute for Genomic Research"/>
            <consortium name="Kazusa DNA Research Institute"/>
            <person name="Salanoubat M."/>
            <person name="Lemcke K."/>
            <person name="Rieger M."/>
            <person name="Ansorge W."/>
            <person name="Unseld M."/>
            <person name="Fartmann B."/>
            <person name="Valle G."/>
            <person name="Blocker H."/>
            <person name="Perez-Alonso M."/>
            <person name="Obermaier B."/>
            <person name="Delseny M."/>
            <person name="Boutry M."/>
            <person name="Grivell L.A."/>
            <person name="Mache R."/>
            <person name="Puigdomenech P."/>
            <person name="De Simone V."/>
            <person name="Choisne N."/>
            <person name="Artiguenave F."/>
            <person name="Robert C."/>
            <person name="Brottier P."/>
            <person name="Wincker P."/>
            <person name="Cattolico L."/>
            <person name="Weissenbach J."/>
            <person name="Saurin W."/>
            <person name="Quetier F."/>
            <person name="Schafer M."/>
            <person name="Muller-Auer S."/>
            <person name="Gabel C."/>
            <person name="Fuchs M."/>
            <person name="Benes V."/>
            <person name="Wurmbach E."/>
            <person name="Drzonek H."/>
            <person name="Erfle H."/>
            <person name="Jordan N."/>
            <person name="Bangert S."/>
            <person name="Wiedelmann R."/>
            <person name="Kranz H."/>
            <person name="Voss H."/>
            <person name="Holland R."/>
            <person name="Brandt P."/>
            <person name="Nyakatura G."/>
            <person name="Vezzi A."/>
            <person name="D'Angelo M."/>
            <person name="Pallavicini A."/>
            <person name="Toppo S."/>
            <person name="Simionati B."/>
            <person name="Conrad A."/>
            <person name="Hornischer K."/>
            <person name="Kauer G."/>
            <person name="Lohnert T.H."/>
            <person name="Nordsiek G."/>
            <person name="Reichelt J."/>
            <person name="Scharfe M."/>
            <person name="Schon O."/>
            <person name="Bargues M."/>
            <person name="Terol J."/>
            <person name="Climent J."/>
            <person name="Navarro P."/>
            <person name="Collado C."/>
            <person name="Perez-Perez A."/>
            <person name="Ottenwalder B."/>
            <person name="Duchemin D."/>
            <person name="Cooke R."/>
            <person name="Laudie M."/>
            <person name="Berger-Llauro C."/>
            <person name="Purnelle B."/>
            <person name="Masuy D."/>
            <person name="de Haan M."/>
            <person name="Maarse A.C."/>
            <person name="Alcaraz J.P."/>
            <person name="Cottet A."/>
            <person name="Casacuberta E."/>
            <person name="Monfort A."/>
            <person name="Argiriou A."/>
            <person name="flores M."/>
            <person name="Liguori R."/>
            <person name="Vitale D."/>
            <person name="Mannhaupt G."/>
            <person name="Haase D."/>
            <person name="Schoof H."/>
            <person name="Rudd S."/>
            <person name="Zaccaria P."/>
            <person name="Mewes H.W."/>
            <person name="Mayer K.F."/>
            <person name="Kaul S."/>
            <person name="Town C.D."/>
            <person name="Koo H.L."/>
            <person name="Tallon L.J."/>
            <person name="Jenkins J."/>
            <person name="Rooney T."/>
            <person name="Rizzo M."/>
            <person name="Walts A."/>
            <person name="Utterback T."/>
            <person name="Fujii C.Y."/>
            <person name="Shea T.P."/>
            <person name="Creasy T.H."/>
            <person name="Haas B."/>
            <person name="Maiti R."/>
            <person name="Wu D."/>
            <person name="Peterson J."/>
            <person name="Van Aken S."/>
            <person name="Pai G."/>
            <person name="Militscher J."/>
            <person name="Sellers P."/>
            <person name="Gill J.E."/>
            <person name="Feldblyum T.V."/>
            <person name="Preuss D."/>
            <person name="Lin X."/>
            <person name="Nierman W.C."/>
            <person name="Salzberg S.L."/>
            <person name="White O."/>
            <person name="Venter J.C."/>
            <person name="Fraser C.M."/>
            <person name="Kaneko T."/>
            <person name="Nakamura Y."/>
            <person name="Sato S."/>
            <person name="Kato T."/>
            <person name="Asamizu E."/>
            <person name="Sasamoto S."/>
            <person name="Kimura T."/>
            <person name="Idesawa K."/>
            <person name="Kawashima K."/>
            <person name="Kishida Y."/>
            <person name="Kiyokawa C."/>
            <person name="Kohara M."/>
            <person name="Matsumoto M."/>
            <person name="Matsuno A."/>
            <person name="Muraki A."/>
            <person name="Nakayama S."/>
            <person name="Nakazaki N."/>
            <person name="Shinpo S."/>
            <person name="Takeuchi C."/>
            <person name="Wada T."/>
            <person name="Watanabe A."/>
            <person name="Yamada M."/>
            <person name="Yasuda M."/>
            <person name="Tabata S."/>
        </authorList>
    </citation>
    <scope>NUCLEOTIDE SEQUENCE [LARGE SCALE GENOMIC DNA]</scope>
    <source>
        <strain>cv. Columbia</strain>
    </source>
</reference>
<reference evidence="1" key="3">
    <citation type="submission" date="2006-03" db="EMBL/GenBank/DDBJ databases">
        <authorList>
            <person name="Underwood B.A."/>
            <person name="Xiao Y."/>
            <person name="Moskal W."/>
            <person name="Monaghan E."/>
            <person name="Wang W."/>
            <person name="Redman J."/>
            <person name="Wu H.C."/>
            <person name="Utterback T."/>
            <person name="Town C.D."/>
        </authorList>
    </citation>
    <scope>NUCLEOTIDE SEQUENCE</scope>
</reference>
<reference evidence="2" key="1">
    <citation type="journal article" date="2000" name="DNA Res.">
        <title>Structural analysis of Arabidopsis thaliana chromosome 3. II. Sequence features of the 4,251,695 bp regions covered by 90 P1, TAC and BAC clones.</title>
        <authorList>
            <person name="Nakamura Y."/>
        </authorList>
    </citation>
    <scope>NUCLEOTIDE SEQUENCE [LARGE SCALE GENOMIC DNA]</scope>
</reference>
<dbReference type="EMBL" id="DQ446691">
    <property type="protein sequence ID" value="ABE65486.1"/>
    <property type="molecule type" value="Genomic_DNA"/>
</dbReference>
<evidence type="ECO:0000313" key="1">
    <source>
        <dbReference type="EMBL" id="ABE65486.1"/>
    </source>
</evidence>